<reference evidence="2" key="1">
    <citation type="journal article" date="2017" name="Nat. Ecol. Evol.">
        <title>Genome expansion and lineage-specific genetic innovations in the forest pathogenic fungi Armillaria.</title>
        <authorList>
            <person name="Sipos G."/>
            <person name="Prasanna A.N."/>
            <person name="Walter M.C."/>
            <person name="O'Connor E."/>
            <person name="Balint B."/>
            <person name="Krizsan K."/>
            <person name="Kiss B."/>
            <person name="Hess J."/>
            <person name="Varga T."/>
            <person name="Slot J."/>
            <person name="Riley R."/>
            <person name="Boka B."/>
            <person name="Rigling D."/>
            <person name="Barry K."/>
            <person name="Lee J."/>
            <person name="Mihaltcheva S."/>
            <person name="LaButti K."/>
            <person name="Lipzen A."/>
            <person name="Waldron R."/>
            <person name="Moloney N.M."/>
            <person name="Sperisen C."/>
            <person name="Kredics L."/>
            <person name="Vagvoelgyi C."/>
            <person name="Patrignani A."/>
            <person name="Fitzpatrick D."/>
            <person name="Nagy I."/>
            <person name="Doyle S."/>
            <person name="Anderson J.B."/>
            <person name="Grigoriev I.V."/>
            <person name="Gueldener U."/>
            <person name="Muensterkoetter M."/>
            <person name="Nagy L.G."/>
        </authorList>
    </citation>
    <scope>NUCLEOTIDE SEQUENCE [LARGE SCALE GENOMIC DNA]</scope>
    <source>
        <strain evidence="2">C18/9</strain>
    </source>
</reference>
<dbReference type="Proteomes" id="UP000219338">
    <property type="component" value="Unassembled WGS sequence"/>
</dbReference>
<protein>
    <submittedName>
        <fullName evidence="1">Uncharacterized protein</fullName>
    </submittedName>
</protein>
<accession>A0A284QR99</accession>
<dbReference type="AlphaFoldDB" id="A0A284QR99"/>
<name>A0A284QR99_ARMOS</name>
<proteinExistence type="predicted"/>
<sequence length="136" mass="14646">MPTAVSQRTCCKLATSNGLSRAEPSMSATRQSVTGIRASETLRVIYSILLAVGGKWAYGNLLAILWGGMFEPTVEEHLCPTIAASVVAGNTRVLQLCIPPLGVVDIGSPYYRLVGVAIACHKSKIELDEPKDWSNW</sequence>
<evidence type="ECO:0000313" key="2">
    <source>
        <dbReference type="Proteomes" id="UP000219338"/>
    </source>
</evidence>
<gene>
    <name evidence="1" type="ORF">ARMOST_02273</name>
</gene>
<keyword evidence="2" id="KW-1185">Reference proteome</keyword>
<dbReference type="EMBL" id="FUEG01000001">
    <property type="protein sequence ID" value="SJK98992.1"/>
    <property type="molecule type" value="Genomic_DNA"/>
</dbReference>
<evidence type="ECO:0000313" key="1">
    <source>
        <dbReference type="EMBL" id="SJK98992.1"/>
    </source>
</evidence>
<organism evidence="1 2">
    <name type="scientific">Armillaria ostoyae</name>
    <name type="common">Armillaria root rot fungus</name>
    <dbReference type="NCBI Taxonomy" id="47428"/>
    <lineage>
        <taxon>Eukaryota</taxon>
        <taxon>Fungi</taxon>
        <taxon>Dikarya</taxon>
        <taxon>Basidiomycota</taxon>
        <taxon>Agaricomycotina</taxon>
        <taxon>Agaricomycetes</taxon>
        <taxon>Agaricomycetidae</taxon>
        <taxon>Agaricales</taxon>
        <taxon>Marasmiineae</taxon>
        <taxon>Physalacriaceae</taxon>
        <taxon>Armillaria</taxon>
    </lineage>
</organism>